<evidence type="ECO:0000313" key="3">
    <source>
        <dbReference type="Proteomes" id="UP000494206"/>
    </source>
</evidence>
<dbReference type="Proteomes" id="UP000494206">
    <property type="component" value="Unassembled WGS sequence"/>
</dbReference>
<name>A0A8S1F0E0_9PELO</name>
<gene>
    <name evidence="2" type="ORF">CBOVIS_LOCUS9080</name>
</gene>
<dbReference type="OrthoDB" id="5852424at2759"/>
<sequence length="268" mass="28625">MRLLVLCSILGEIARACLPTLSQPKCGCSSCPCPGGGSYSSYAPPAPLPPAPLPPLPSYHGQYLDAPVANPAFQGTVPLSFSNDYPSYSGGGAPPASSASSQEPPSILNPLQYLEHVHVSHTPASYPSPQPHQIEVEPSSAIIAEDPYASDKPAAASEPNGNIKLVTYYNQYCAGEKMAVGTKETMGSATKKCEMLKCVAANVVTDSDGTYTVSYLKTAKSRSNRKGNYCLSSKELPVKGKRVIRKFDEMLASEEAERVRRLLKSKRL</sequence>
<reference evidence="2 3" key="1">
    <citation type="submission" date="2020-04" db="EMBL/GenBank/DDBJ databases">
        <authorList>
            <person name="Laetsch R D."/>
            <person name="Stevens L."/>
            <person name="Kumar S."/>
            <person name="Blaxter L. M."/>
        </authorList>
    </citation>
    <scope>NUCLEOTIDE SEQUENCE [LARGE SCALE GENOMIC DNA]</scope>
</reference>
<keyword evidence="1" id="KW-0732">Signal</keyword>
<feature type="chain" id="PRO_5035943218" evidence="1">
    <location>
        <begin position="17"/>
        <end position="268"/>
    </location>
</feature>
<accession>A0A8S1F0E0</accession>
<comment type="caution">
    <text evidence="2">The sequence shown here is derived from an EMBL/GenBank/DDBJ whole genome shotgun (WGS) entry which is preliminary data.</text>
</comment>
<keyword evidence="3" id="KW-1185">Reference proteome</keyword>
<protein>
    <submittedName>
        <fullName evidence="2">Uncharacterized protein</fullName>
    </submittedName>
</protein>
<evidence type="ECO:0000313" key="2">
    <source>
        <dbReference type="EMBL" id="CAB3407104.1"/>
    </source>
</evidence>
<proteinExistence type="predicted"/>
<organism evidence="2 3">
    <name type="scientific">Caenorhabditis bovis</name>
    <dbReference type="NCBI Taxonomy" id="2654633"/>
    <lineage>
        <taxon>Eukaryota</taxon>
        <taxon>Metazoa</taxon>
        <taxon>Ecdysozoa</taxon>
        <taxon>Nematoda</taxon>
        <taxon>Chromadorea</taxon>
        <taxon>Rhabditida</taxon>
        <taxon>Rhabditina</taxon>
        <taxon>Rhabditomorpha</taxon>
        <taxon>Rhabditoidea</taxon>
        <taxon>Rhabditidae</taxon>
        <taxon>Peloderinae</taxon>
        <taxon>Caenorhabditis</taxon>
    </lineage>
</organism>
<evidence type="ECO:0000256" key="1">
    <source>
        <dbReference type="SAM" id="SignalP"/>
    </source>
</evidence>
<dbReference type="EMBL" id="CADEPM010000006">
    <property type="protein sequence ID" value="CAB3407104.1"/>
    <property type="molecule type" value="Genomic_DNA"/>
</dbReference>
<feature type="signal peptide" evidence="1">
    <location>
        <begin position="1"/>
        <end position="16"/>
    </location>
</feature>
<dbReference type="AlphaFoldDB" id="A0A8S1F0E0"/>